<protein>
    <submittedName>
        <fullName evidence="2">Uncharacterized protein</fullName>
    </submittedName>
</protein>
<sequence>MQDPPPDAAPPPVLLTFEGEYAKPDEKPFPLPQTCTWLGIFENTMPAQKEAWNEQDMNTAAILYPPRPADYANPSVCAEFLLSTLEFLCPPEKEEFAPPEGEIRDVLPYQPASNNARAEPFYLVTGLNRNVAHTLRSQPAWSTRVGTFFVLPNPVPIPSFAVSLKNLPCRPQQIGPLRTEIVQNLENNANFINMVTAGAIDNNIDDVDALIDATLKSVDIKHISLPRGDNATAGFENRWNVYMKCPVPAERHAGWIKMIQAIHFKAKWGTGTKADPMRCTYCSGTDHQRSICDYPAMANWLDTEDTAPQALPGQSIAPVIAALPTQSEGSGNKNRGYKGKRRNGQGRGKARN</sequence>
<gene>
    <name evidence="2" type="ORF">PUNSTDRAFT_139732</name>
</gene>
<accession>R7RZ49</accession>
<dbReference type="Proteomes" id="UP000054196">
    <property type="component" value="Unassembled WGS sequence"/>
</dbReference>
<feature type="compositionally biased region" description="Basic residues" evidence="1">
    <location>
        <begin position="335"/>
        <end position="352"/>
    </location>
</feature>
<keyword evidence="3" id="KW-1185">Reference proteome</keyword>
<evidence type="ECO:0000256" key="1">
    <source>
        <dbReference type="SAM" id="MobiDB-lite"/>
    </source>
</evidence>
<feature type="region of interest" description="Disordered" evidence="1">
    <location>
        <begin position="323"/>
        <end position="352"/>
    </location>
</feature>
<name>R7RZ49_PUNST</name>
<proteinExistence type="predicted"/>
<dbReference type="EMBL" id="JH687706">
    <property type="protein sequence ID" value="EIN03248.1"/>
    <property type="molecule type" value="Genomic_DNA"/>
</dbReference>
<evidence type="ECO:0000313" key="3">
    <source>
        <dbReference type="Proteomes" id="UP000054196"/>
    </source>
</evidence>
<dbReference type="AlphaFoldDB" id="R7RZ49"/>
<dbReference type="KEGG" id="psq:PUNSTDRAFT_139732"/>
<evidence type="ECO:0000313" key="2">
    <source>
        <dbReference type="EMBL" id="EIN03248.1"/>
    </source>
</evidence>
<dbReference type="GeneID" id="18880435"/>
<dbReference type="RefSeq" id="XP_007389523.1">
    <property type="nucleotide sequence ID" value="XM_007389461.1"/>
</dbReference>
<dbReference type="HOGENOM" id="CLU_787876_0_0_1"/>
<organism evidence="2 3">
    <name type="scientific">Punctularia strigosozonata (strain HHB-11173)</name>
    <name type="common">White-rot fungus</name>
    <dbReference type="NCBI Taxonomy" id="741275"/>
    <lineage>
        <taxon>Eukaryota</taxon>
        <taxon>Fungi</taxon>
        <taxon>Dikarya</taxon>
        <taxon>Basidiomycota</taxon>
        <taxon>Agaricomycotina</taxon>
        <taxon>Agaricomycetes</taxon>
        <taxon>Corticiales</taxon>
        <taxon>Punctulariaceae</taxon>
        <taxon>Punctularia</taxon>
    </lineage>
</organism>
<reference evidence="3" key="1">
    <citation type="journal article" date="2012" name="Science">
        <title>The Paleozoic origin of enzymatic lignin decomposition reconstructed from 31 fungal genomes.</title>
        <authorList>
            <person name="Floudas D."/>
            <person name="Binder M."/>
            <person name="Riley R."/>
            <person name="Barry K."/>
            <person name="Blanchette R.A."/>
            <person name="Henrissat B."/>
            <person name="Martinez A.T."/>
            <person name="Otillar R."/>
            <person name="Spatafora J.W."/>
            <person name="Yadav J.S."/>
            <person name="Aerts A."/>
            <person name="Benoit I."/>
            <person name="Boyd A."/>
            <person name="Carlson A."/>
            <person name="Copeland A."/>
            <person name="Coutinho P.M."/>
            <person name="de Vries R.P."/>
            <person name="Ferreira P."/>
            <person name="Findley K."/>
            <person name="Foster B."/>
            <person name="Gaskell J."/>
            <person name="Glotzer D."/>
            <person name="Gorecki P."/>
            <person name="Heitman J."/>
            <person name="Hesse C."/>
            <person name="Hori C."/>
            <person name="Igarashi K."/>
            <person name="Jurgens J.A."/>
            <person name="Kallen N."/>
            <person name="Kersten P."/>
            <person name="Kohler A."/>
            <person name="Kuees U."/>
            <person name="Kumar T.K.A."/>
            <person name="Kuo A."/>
            <person name="LaButti K."/>
            <person name="Larrondo L.F."/>
            <person name="Lindquist E."/>
            <person name="Ling A."/>
            <person name="Lombard V."/>
            <person name="Lucas S."/>
            <person name="Lundell T."/>
            <person name="Martin R."/>
            <person name="McLaughlin D.J."/>
            <person name="Morgenstern I."/>
            <person name="Morin E."/>
            <person name="Murat C."/>
            <person name="Nagy L.G."/>
            <person name="Nolan M."/>
            <person name="Ohm R.A."/>
            <person name="Patyshakuliyeva A."/>
            <person name="Rokas A."/>
            <person name="Ruiz-Duenas F.J."/>
            <person name="Sabat G."/>
            <person name="Salamov A."/>
            <person name="Samejima M."/>
            <person name="Schmutz J."/>
            <person name="Slot J.C."/>
            <person name="St John F."/>
            <person name="Stenlid J."/>
            <person name="Sun H."/>
            <person name="Sun S."/>
            <person name="Syed K."/>
            <person name="Tsang A."/>
            <person name="Wiebenga A."/>
            <person name="Young D."/>
            <person name="Pisabarro A."/>
            <person name="Eastwood D.C."/>
            <person name="Martin F."/>
            <person name="Cullen D."/>
            <person name="Grigoriev I.V."/>
            <person name="Hibbett D.S."/>
        </authorList>
    </citation>
    <scope>NUCLEOTIDE SEQUENCE [LARGE SCALE GENOMIC DNA]</scope>
    <source>
        <strain evidence="3">HHB-11173 SS5</strain>
    </source>
</reference>